<dbReference type="InterPro" id="IPR007560">
    <property type="entry name" value="Restrct_endonuc_IV_Mrr"/>
</dbReference>
<dbReference type="GO" id="GO:0003677">
    <property type="term" value="F:DNA binding"/>
    <property type="evidence" value="ECO:0007669"/>
    <property type="project" value="InterPro"/>
</dbReference>
<dbReference type="InterPro" id="IPR052906">
    <property type="entry name" value="Type_IV_Methyl-Rstrct_Enzyme"/>
</dbReference>
<dbReference type="InterPro" id="IPR011335">
    <property type="entry name" value="Restrct_endonuc-II-like"/>
</dbReference>
<geneLocation type="plasmid" evidence="2 3">
    <name>unnamed6</name>
</geneLocation>
<feature type="domain" description="Restriction endonuclease type IV Mrr" evidence="1">
    <location>
        <begin position="250"/>
        <end position="354"/>
    </location>
</feature>
<dbReference type="Gene3D" id="3.40.1350.10">
    <property type="match status" value="1"/>
</dbReference>
<evidence type="ECO:0000313" key="2">
    <source>
        <dbReference type="EMBL" id="AWU98096.1"/>
    </source>
</evidence>
<proteinExistence type="predicted"/>
<dbReference type="AlphaFoldDB" id="A0A2U9SHD3"/>
<keyword evidence="2" id="KW-0614">Plasmid</keyword>
<dbReference type="PANTHER" id="PTHR30015">
    <property type="entry name" value="MRR RESTRICTION SYSTEM PROTEIN"/>
    <property type="match status" value="1"/>
</dbReference>
<reference evidence="2 3" key="1">
    <citation type="submission" date="2018-06" db="EMBL/GenBank/DDBJ databases">
        <title>Complete genome sequencing of Azospirillum sp. M2T2B2.</title>
        <authorList>
            <person name="Heo J."/>
            <person name="Kim S.-J."/>
            <person name="Kwon S.-W."/>
            <person name="Anandham R."/>
        </authorList>
    </citation>
    <scope>NUCLEOTIDE SEQUENCE [LARGE SCALE GENOMIC DNA]</scope>
    <source>
        <strain evidence="2 3">M2T2B2</strain>
        <plasmid evidence="2 3">unnamed6</plasmid>
    </source>
</reference>
<dbReference type="GO" id="GO:0015666">
    <property type="term" value="F:restriction endodeoxyribonuclease activity"/>
    <property type="evidence" value="ECO:0007669"/>
    <property type="project" value="TreeGrafter"/>
</dbReference>
<dbReference type="Pfam" id="PF04471">
    <property type="entry name" value="Mrr_cat"/>
    <property type="match status" value="1"/>
</dbReference>
<organism evidence="2 3">
    <name type="scientific">Azospirillum ramasamyi</name>
    <dbReference type="NCBI Taxonomy" id="682998"/>
    <lineage>
        <taxon>Bacteria</taxon>
        <taxon>Pseudomonadati</taxon>
        <taxon>Pseudomonadota</taxon>
        <taxon>Alphaproteobacteria</taxon>
        <taxon>Rhodospirillales</taxon>
        <taxon>Azospirillaceae</taxon>
        <taxon>Azospirillum</taxon>
    </lineage>
</organism>
<dbReference type="InterPro" id="IPR011856">
    <property type="entry name" value="tRNA_endonuc-like_dom_sf"/>
</dbReference>
<evidence type="ECO:0000313" key="3">
    <source>
        <dbReference type="Proteomes" id="UP000249605"/>
    </source>
</evidence>
<gene>
    <name evidence="2" type="ORF">DM194_27815</name>
</gene>
<dbReference type="KEGG" id="azm:DM194_27815"/>
<evidence type="ECO:0000259" key="1">
    <source>
        <dbReference type="Pfam" id="PF04471"/>
    </source>
</evidence>
<dbReference type="PANTHER" id="PTHR30015:SF6">
    <property type="entry name" value="SLL1429 PROTEIN"/>
    <property type="match status" value="1"/>
</dbReference>
<dbReference type="GO" id="GO:0009307">
    <property type="term" value="P:DNA restriction-modification system"/>
    <property type="evidence" value="ECO:0007669"/>
    <property type="project" value="InterPro"/>
</dbReference>
<name>A0A2U9SHD3_9PROT</name>
<sequence length="357" mass="39163">MNVSETPEQRRARLKALAQARVGRLVGGEDVQPHMDIAEMRRLTEAQAAETMATLLDQRAVDFPVRAHRVQVALADETRSPGRHLLIFAVQVDGAPLDEVLMCDALHLGRGFAFEVPKALQHRFGSEAVWGDTPYDALFRVVGDSSFPAFLESLTSQCAAQEAARDQAIARIVEEVGRFRDVLVRKYRQLTYQDEYETLEVARFRDEARRFAGKRLADLPVEAVVDVLVELVGGWAAEDGGEAVAFDPGMSPLDYERFCAALFERVGWTARLTRASGDQGADILCEANGRRLVVQCKLYSSSVGNAAVQEVVAAREYEYADLATVVSNAAYTTAARELASATGVLLLHHDEIAAVTP</sequence>
<dbReference type="OrthoDB" id="9797274at2"/>
<protein>
    <recommendedName>
        <fullName evidence="1">Restriction endonuclease type IV Mrr domain-containing protein</fullName>
    </recommendedName>
</protein>
<accession>A0A2U9SHD3</accession>
<dbReference type="EMBL" id="CP029836">
    <property type="protein sequence ID" value="AWU98096.1"/>
    <property type="molecule type" value="Genomic_DNA"/>
</dbReference>
<dbReference type="RefSeq" id="WP_111070885.1">
    <property type="nucleotide sequence ID" value="NZ_CP029836.1"/>
</dbReference>
<dbReference type="Proteomes" id="UP000249605">
    <property type="component" value="Plasmid unnamed6"/>
</dbReference>
<dbReference type="SUPFAM" id="SSF52980">
    <property type="entry name" value="Restriction endonuclease-like"/>
    <property type="match status" value="1"/>
</dbReference>
<keyword evidence="3" id="KW-1185">Reference proteome</keyword>